<dbReference type="OrthoDB" id="6519754at2"/>
<gene>
    <name evidence="3" type="ORF">AT03_17060</name>
</gene>
<proteinExistence type="predicted"/>
<feature type="signal peptide" evidence="2">
    <location>
        <begin position="1"/>
        <end position="21"/>
    </location>
</feature>
<dbReference type="AlphaFoldDB" id="A0A097R5D7"/>
<name>A0A097R5D7_HAFAL</name>
<feature type="chain" id="PRO_5001932277" evidence="2">
    <location>
        <begin position="22"/>
        <end position="112"/>
    </location>
</feature>
<organism evidence="3 4">
    <name type="scientific">Hafnia alvei FB1</name>
    <dbReference type="NCBI Taxonomy" id="1453496"/>
    <lineage>
        <taxon>Bacteria</taxon>
        <taxon>Pseudomonadati</taxon>
        <taxon>Pseudomonadota</taxon>
        <taxon>Gammaproteobacteria</taxon>
        <taxon>Enterobacterales</taxon>
        <taxon>Hafniaceae</taxon>
        <taxon>Hafnia</taxon>
    </lineage>
</organism>
<dbReference type="EMBL" id="CP009706">
    <property type="protein sequence ID" value="AIU73933.1"/>
    <property type="molecule type" value="Genomic_DNA"/>
</dbReference>
<reference evidence="3 4" key="1">
    <citation type="journal article" date="2014" name="Gut Pathog.">
        <title>Gene clusters of Hafnia alvei strain FB1 important in survival and pathogenesis: a draft genome perspective.</title>
        <authorList>
            <person name="Tan J.Y."/>
            <person name="Yin W.F."/>
            <person name="Chan K.G."/>
        </authorList>
    </citation>
    <scope>NUCLEOTIDE SEQUENCE [LARGE SCALE GENOMIC DNA]</scope>
    <source>
        <strain evidence="3 4">FB1</strain>
    </source>
</reference>
<evidence type="ECO:0000256" key="2">
    <source>
        <dbReference type="SAM" id="SignalP"/>
    </source>
</evidence>
<keyword evidence="4" id="KW-1185">Reference proteome</keyword>
<dbReference type="RefSeq" id="WP_025800130.1">
    <property type="nucleotide sequence ID" value="NZ_CP009706.1"/>
</dbReference>
<dbReference type="eggNOG" id="ENOG50339I8">
    <property type="taxonomic scope" value="Bacteria"/>
</dbReference>
<dbReference type="HOGENOM" id="CLU_2142386_0_0_6"/>
<dbReference type="KEGG" id="hav:AT03_17060"/>
<keyword evidence="2" id="KW-0732">Signal</keyword>
<protein>
    <submittedName>
        <fullName evidence="3">Uncharacterized protein</fullName>
    </submittedName>
</protein>
<evidence type="ECO:0000313" key="4">
    <source>
        <dbReference type="Proteomes" id="UP000029986"/>
    </source>
</evidence>
<evidence type="ECO:0000256" key="1">
    <source>
        <dbReference type="SAM" id="MobiDB-lite"/>
    </source>
</evidence>
<sequence>MKEYRSVTFLSLMLLTTNVMSVQLPFAVQLVKNTLEQKKLLSSPTCTDYINTPDFEPGVDSVDVIEKHGGGCPGDPQVQHRLFTVNVNKKTHEMTSDINAPEEPEFSAFPAK</sequence>
<feature type="region of interest" description="Disordered" evidence="1">
    <location>
        <begin position="92"/>
        <end position="112"/>
    </location>
</feature>
<dbReference type="PATRIC" id="fig|1453496.5.peg.3505"/>
<accession>A0A097R5D7</accession>
<dbReference type="Proteomes" id="UP000029986">
    <property type="component" value="Chromosome"/>
</dbReference>
<evidence type="ECO:0000313" key="3">
    <source>
        <dbReference type="EMBL" id="AIU73933.1"/>
    </source>
</evidence>